<organism evidence="1 2">
    <name type="scientific">Glutamicibacter arilaitensis</name>
    <dbReference type="NCBI Taxonomy" id="256701"/>
    <lineage>
        <taxon>Bacteria</taxon>
        <taxon>Bacillati</taxon>
        <taxon>Actinomycetota</taxon>
        <taxon>Actinomycetes</taxon>
        <taxon>Micrococcales</taxon>
        <taxon>Micrococcaceae</taxon>
        <taxon>Glutamicibacter</taxon>
    </lineage>
</organism>
<accession>A0A4Y8TZS8</accession>
<reference evidence="1 2" key="1">
    <citation type="submission" date="2019-03" db="EMBL/GenBank/DDBJ databases">
        <title>Glutamicibacter sp. LJH19 genome.</title>
        <authorList>
            <person name="Sinai Borker S."/>
            <person name="Kumar R."/>
        </authorList>
    </citation>
    <scope>NUCLEOTIDE SEQUENCE [LARGE SCALE GENOMIC DNA]</scope>
    <source>
        <strain evidence="1 2">LJH19</strain>
    </source>
</reference>
<name>A0A4Y8TZS8_9MICC</name>
<gene>
    <name evidence="1" type="ORF">EXY26_09890</name>
</gene>
<sequence>MAFVVVSDVEARMGRSLTVAEAIQVEAWIEDLEAVVLQRVPDLQSRIDAGEISAAVVKSVLCSAIIRVLRNPGGLRQRTESIDDYSVTETIDSSSSAGLLYLSDDEWALIIPGATGDAFSIRSYGAPDRLSGWWVHPDQWVPYP</sequence>
<evidence type="ECO:0000313" key="1">
    <source>
        <dbReference type="EMBL" id="TFH57282.1"/>
    </source>
</evidence>
<dbReference type="Proteomes" id="UP000297638">
    <property type="component" value="Unassembled WGS sequence"/>
</dbReference>
<dbReference type="AlphaFoldDB" id="A0A4Y8TZS8"/>
<comment type="caution">
    <text evidence="1">The sequence shown here is derived from an EMBL/GenBank/DDBJ whole genome shotgun (WGS) entry which is preliminary data.</text>
</comment>
<evidence type="ECO:0000313" key="2">
    <source>
        <dbReference type="Proteomes" id="UP000297638"/>
    </source>
</evidence>
<dbReference type="EMBL" id="SPDS01000001">
    <property type="protein sequence ID" value="TFH57282.1"/>
    <property type="molecule type" value="Genomic_DNA"/>
</dbReference>
<proteinExistence type="predicted"/>
<protein>
    <submittedName>
        <fullName evidence="1">Uncharacterized protein</fullName>
    </submittedName>
</protein>
<dbReference type="RefSeq" id="WP_134780219.1">
    <property type="nucleotide sequence ID" value="NZ_SPDS01000001.1"/>
</dbReference>